<evidence type="ECO:0000256" key="5">
    <source>
        <dbReference type="ARBA" id="ARBA00022490"/>
    </source>
</evidence>
<keyword evidence="8" id="KW-0732">Signal</keyword>
<reference evidence="18" key="1">
    <citation type="submission" date="2022-07" db="EMBL/GenBank/DDBJ databases">
        <authorList>
            <person name="Trinca V."/>
            <person name="Uliana J.V.C."/>
            <person name="Torres T.T."/>
            <person name="Ward R.J."/>
            <person name="Monesi N."/>
        </authorList>
    </citation>
    <scope>NUCLEOTIDE SEQUENCE</scope>
    <source>
        <strain evidence="18">HSMRA1968</strain>
        <tissue evidence="18">Whole embryos</tissue>
    </source>
</reference>
<keyword evidence="6" id="KW-0132">Cell division</keyword>
<dbReference type="EMBL" id="WJQU01000002">
    <property type="protein sequence ID" value="KAJ6642356.1"/>
    <property type="molecule type" value="Genomic_DNA"/>
</dbReference>
<evidence type="ECO:0000256" key="17">
    <source>
        <dbReference type="SAM" id="Phobius"/>
    </source>
</evidence>
<keyword evidence="10 17" id="KW-1133">Transmembrane helix</keyword>
<keyword evidence="11" id="KW-0496">Mitochondrion</keyword>
<keyword evidence="13" id="KW-0206">Cytoskeleton</keyword>
<keyword evidence="12 17" id="KW-0472">Membrane</keyword>
<dbReference type="GO" id="GO:0030496">
    <property type="term" value="C:midbody"/>
    <property type="evidence" value="ECO:0007669"/>
    <property type="project" value="TreeGrafter"/>
</dbReference>
<dbReference type="GO" id="GO:0000281">
    <property type="term" value="P:mitotic cytokinesis"/>
    <property type="evidence" value="ECO:0007669"/>
    <property type="project" value="TreeGrafter"/>
</dbReference>
<gene>
    <name evidence="18" type="primary">Jtb</name>
    <name evidence="18" type="ORF">Bhyg_07304</name>
</gene>
<keyword evidence="9" id="KW-0498">Mitosis</keyword>
<dbReference type="GO" id="GO:0005819">
    <property type="term" value="C:spindle"/>
    <property type="evidence" value="ECO:0007669"/>
    <property type="project" value="UniProtKB-SubCell"/>
</dbReference>
<accession>A0A9Q0N3C4</accession>
<dbReference type="AlphaFoldDB" id="A0A9Q0N3C4"/>
<keyword evidence="14" id="KW-0131">Cell cycle</keyword>
<evidence type="ECO:0000313" key="19">
    <source>
        <dbReference type="Proteomes" id="UP001151699"/>
    </source>
</evidence>
<evidence type="ECO:0000256" key="12">
    <source>
        <dbReference type="ARBA" id="ARBA00023136"/>
    </source>
</evidence>
<sequence>MIETCPKKRMILAISCLVLLTILVLVIESNWTESPRQKQFIIEDNSTCWRREDYTIIQDCHPCTAFEIASKSQGVCVHTNNKEVLRCKSGETVSRSCDKVAWLDERNYWKFQLILFLIGSASTFVSFMRQRFLDRQTTLKIQRQLGHTV</sequence>
<comment type="caution">
    <text evidence="18">The sequence shown here is derived from an EMBL/GenBank/DDBJ whole genome shotgun (WGS) entry which is preliminary data.</text>
</comment>
<feature type="transmembrane region" description="Helical" evidence="17">
    <location>
        <begin position="12"/>
        <end position="31"/>
    </location>
</feature>
<evidence type="ECO:0000256" key="9">
    <source>
        <dbReference type="ARBA" id="ARBA00022776"/>
    </source>
</evidence>
<dbReference type="InterPro" id="IPR008657">
    <property type="entry name" value="JTB"/>
</dbReference>
<dbReference type="GO" id="GO:0005813">
    <property type="term" value="C:centrosome"/>
    <property type="evidence" value="ECO:0007669"/>
    <property type="project" value="UniProtKB-SubCell"/>
</dbReference>
<evidence type="ECO:0000256" key="3">
    <source>
        <dbReference type="ARBA" id="ARBA00004300"/>
    </source>
</evidence>
<evidence type="ECO:0000256" key="4">
    <source>
        <dbReference type="ARBA" id="ARBA00004479"/>
    </source>
</evidence>
<protein>
    <recommendedName>
        <fullName evidence="16">Protein JTB</fullName>
    </recommendedName>
</protein>
<name>A0A9Q0N3C4_9DIPT</name>
<dbReference type="GO" id="GO:0016020">
    <property type="term" value="C:membrane"/>
    <property type="evidence" value="ECO:0007669"/>
    <property type="project" value="UniProtKB-SubCell"/>
</dbReference>
<keyword evidence="19" id="KW-1185">Reference proteome</keyword>
<evidence type="ECO:0000256" key="15">
    <source>
        <dbReference type="ARBA" id="ARBA00060886"/>
    </source>
</evidence>
<keyword evidence="7 17" id="KW-0812">Transmembrane</keyword>
<organism evidence="18 19">
    <name type="scientific">Pseudolycoriella hygida</name>
    <dbReference type="NCBI Taxonomy" id="35572"/>
    <lineage>
        <taxon>Eukaryota</taxon>
        <taxon>Metazoa</taxon>
        <taxon>Ecdysozoa</taxon>
        <taxon>Arthropoda</taxon>
        <taxon>Hexapoda</taxon>
        <taxon>Insecta</taxon>
        <taxon>Pterygota</taxon>
        <taxon>Neoptera</taxon>
        <taxon>Endopterygota</taxon>
        <taxon>Diptera</taxon>
        <taxon>Nematocera</taxon>
        <taxon>Sciaroidea</taxon>
        <taxon>Sciaridae</taxon>
        <taxon>Pseudolycoriella</taxon>
    </lineage>
</organism>
<evidence type="ECO:0000313" key="18">
    <source>
        <dbReference type="EMBL" id="KAJ6642356.1"/>
    </source>
</evidence>
<proteinExistence type="inferred from homology"/>
<comment type="subcellular location">
    <subcellularLocation>
        <location evidence="3">Cytoplasm</location>
        <location evidence="3">Cytoskeleton</location>
        <location evidence="3">Microtubule organizing center</location>
        <location evidence="3">Centrosome</location>
    </subcellularLocation>
    <subcellularLocation>
        <location evidence="2">Cytoplasm</location>
        <location evidence="2">Cytoskeleton</location>
        <location evidence="2">Spindle</location>
    </subcellularLocation>
    <subcellularLocation>
        <location evidence="4">Membrane</location>
        <topology evidence="4">Single-pass type I membrane protein</topology>
    </subcellularLocation>
    <subcellularLocation>
        <location evidence="1">Mitochondrion</location>
    </subcellularLocation>
</comment>
<evidence type="ECO:0000256" key="14">
    <source>
        <dbReference type="ARBA" id="ARBA00023306"/>
    </source>
</evidence>
<evidence type="ECO:0000256" key="8">
    <source>
        <dbReference type="ARBA" id="ARBA00022729"/>
    </source>
</evidence>
<dbReference type="Pfam" id="PF05439">
    <property type="entry name" value="JTB"/>
    <property type="match status" value="1"/>
</dbReference>
<evidence type="ECO:0000256" key="10">
    <source>
        <dbReference type="ARBA" id="ARBA00022989"/>
    </source>
</evidence>
<feature type="transmembrane region" description="Helical" evidence="17">
    <location>
        <begin position="108"/>
        <end position="127"/>
    </location>
</feature>
<keyword evidence="5" id="KW-0963">Cytoplasm</keyword>
<dbReference type="GO" id="GO:0005739">
    <property type="term" value="C:mitochondrion"/>
    <property type="evidence" value="ECO:0007669"/>
    <property type="project" value="UniProtKB-SubCell"/>
</dbReference>
<dbReference type="Proteomes" id="UP001151699">
    <property type="component" value="Chromosome B"/>
</dbReference>
<evidence type="ECO:0000256" key="1">
    <source>
        <dbReference type="ARBA" id="ARBA00004173"/>
    </source>
</evidence>
<evidence type="ECO:0000256" key="16">
    <source>
        <dbReference type="ARBA" id="ARBA00068227"/>
    </source>
</evidence>
<evidence type="ECO:0000256" key="7">
    <source>
        <dbReference type="ARBA" id="ARBA00022692"/>
    </source>
</evidence>
<dbReference type="PANTHER" id="PTHR13041">
    <property type="entry name" value="JTB PROTEIN-RELATED"/>
    <property type="match status" value="1"/>
</dbReference>
<evidence type="ECO:0000256" key="11">
    <source>
        <dbReference type="ARBA" id="ARBA00023128"/>
    </source>
</evidence>
<dbReference type="FunFam" id="3.30.720.220:FF:000001">
    <property type="entry name" value="Jumping translocation breakpoint"/>
    <property type="match status" value="1"/>
</dbReference>
<evidence type="ECO:0000256" key="2">
    <source>
        <dbReference type="ARBA" id="ARBA00004186"/>
    </source>
</evidence>
<dbReference type="OrthoDB" id="5971907at2759"/>
<dbReference type="Gene3D" id="3.30.720.220">
    <property type="match status" value="1"/>
</dbReference>
<dbReference type="PANTHER" id="PTHR13041:SF3">
    <property type="entry name" value="PROTEIN JTB"/>
    <property type="match status" value="1"/>
</dbReference>
<evidence type="ECO:0000256" key="13">
    <source>
        <dbReference type="ARBA" id="ARBA00023212"/>
    </source>
</evidence>
<evidence type="ECO:0000256" key="6">
    <source>
        <dbReference type="ARBA" id="ARBA00022618"/>
    </source>
</evidence>
<comment type="similarity">
    <text evidence="15">Belongs to the JTB family.</text>
</comment>